<feature type="domain" description="Manganese/iron superoxide dismutase C-terminal" evidence="5">
    <location>
        <begin position="104"/>
        <end position="206"/>
    </location>
</feature>
<dbReference type="InterPro" id="IPR036324">
    <property type="entry name" value="Mn/Fe_SOD_N_sf"/>
</dbReference>
<dbReference type="Proteomes" id="UP001374803">
    <property type="component" value="Chromosome"/>
</dbReference>
<evidence type="ECO:0000256" key="4">
    <source>
        <dbReference type="ARBA" id="ARBA00023002"/>
    </source>
</evidence>
<dbReference type="InterPro" id="IPR050265">
    <property type="entry name" value="Fe/Mn_Superoxide_Dismutase"/>
</dbReference>
<dbReference type="InterPro" id="IPR001189">
    <property type="entry name" value="Mn/Fe_SOD"/>
</dbReference>
<keyword evidence="3" id="KW-0479">Metal-binding</keyword>
<evidence type="ECO:0000256" key="2">
    <source>
        <dbReference type="ARBA" id="ARBA00012682"/>
    </source>
</evidence>
<keyword evidence="7" id="KW-1185">Reference proteome</keyword>
<accession>A0ABZ2LA29</accession>
<comment type="similarity">
    <text evidence="1">Belongs to the iron/manganese superoxide dismutase family.</text>
</comment>
<protein>
    <recommendedName>
        <fullName evidence="2">superoxide dismutase</fullName>
        <ecNumber evidence="2">1.15.1.1</ecNumber>
    </recommendedName>
</protein>
<evidence type="ECO:0000259" key="5">
    <source>
        <dbReference type="Pfam" id="PF02777"/>
    </source>
</evidence>
<dbReference type="InterPro" id="IPR019832">
    <property type="entry name" value="Mn/Fe_SOD_C"/>
</dbReference>
<dbReference type="InterPro" id="IPR036314">
    <property type="entry name" value="SOD_C_sf"/>
</dbReference>
<reference evidence="6" key="1">
    <citation type="submission" date="2021-12" db="EMBL/GenBank/DDBJ databases">
        <title>Discovery of the Pendulisporaceae a myxobacterial family with distinct sporulation behavior and unique specialized metabolism.</title>
        <authorList>
            <person name="Garcia R."/>
            <person name="Popoff A."/>
            <person name="Bader C.D."/>
            <person name="Loehr J."/>
            <person name="Walesch S."/>
            <person name="Walt C."/>
            <person name="Boldt J."/>
            <person name="Bunk B."/>
            <person name="Haeckl F.J.F.P.J."/>
            <person name="Gunesch A.P."/>
            <person name="Birkelbach J."/>
            <person name="Nuebel U."/>
            <person name="Pietschmann T."/>
            <person name="Bach T."/>
            <person name="Mueller R."/>
        </authorList>
    </citation>
    <scope>NUCLEOTIDE SEQUENCE</scope>
    <source>
        <strain evidence="6">MSr11367</strain>
    </source>
</reference>
<dbReference type="SUPFAM" id="SSF54719">
    <property type="entry name" value="Fe,Mn superoxide dismutase (SOD), C-terminal domain"/>
    <property type="match status" value="1"/>
</dbReference>
<dbReference type="RefSeq" id="WP_394836420.1">
    <property type="nucleotide sequence ID" value="NZ_CP089929.1"/>
</dbReference>
<organism evidence="6 7">
    <name type="scientific">Pendulispora rubella</name>
    <dbReference type="NCBI Taxonomy" id="2741070"/>
    <lineage>
        <taxon>Bacteria</taxon>
        <taxon>Pseudomonadati</taxon>
        <taxon>Myxococcota</taxon>
        <taxon>Myxococcia</taxon>
        <taxon>Myxococcales</taxon>
        <taxon>Sorangiineae</taxon>
        <taxon>Pendulisporaceae</taxon>
        <taxon>Pendulispora</taxon>
    </lineage>
</organism>
<dbReference type="Gene3D" id="3.55.40.20">
    <property type="entry name" value="Iron/manganese superoxide dismutase, C-terminal domain"/>
    <property type="match status" value="1"/>
</dbReference>
<dbReference type="Pfam" id="PF02777">
    <property type="entry name" value="Sod_Fe_C"/>
    <property type="match status" value="1"/>
</dbReference>
<keyword evidence="4" id="KW-0560">Oxidoreductase</keyword>
<dbReference type="PANTHER" id="PTHR11404:SF6">
    <property type="entry name" value="SUPEROXIDE DISMUTASE [MN], MITOCHONDRIAL"/>
    <property type="match status" value="1"/>
</dbReference>
<gene>
    <name evidence="6" type="ORF">LVJ94_05885</name>
</gene>
<dbReference type="PIRSF" id="PIRSF000349">
    <property type="entry name" value="SODismutase"/>
    <property type="match status" value="1"/>
</dbReference>
<evidence type="ECO:0000313" key="7">
    <source>
        <dbReference type="Proteomes" id="UP001374803"/>
    </source>
</evidence>
<dbReference type="EMBL" id="CP089983">
    <property type="protein sequence ID" value="WXB06763.1"/>
    <property type="molecule type" value="Genomic_DNA"/>
</dbReference>
<evidence type="ECO:0000256" key="1">
    <source>
        <dbReference type="ARBA" id="ARBA00008714"/>
    </source>
</evidence>
<evidence type="ECO:0000313" key="6">
    <source>
        <dbReference type="EMBL" id="WXB06763.1"/>
    </source>
</evidence>
<dbReference type="EC" id="1.15.1.1" evidence="2"/>
<dbReference type="SUPFAM" id="SSF46609">
    <property type="entry name" value="Fe,Mn superoxide dismutase (SOD), N-terminal domain"/>
    <property type="match status" value="1"/>
</dbReference>
<proteinExistence type="inferred from homology"/>
<evidence type="ECO:0000256" key="3">
    <source>
        <dbReference type="ARBA" id="ARBA00022723"/>
    </source>
</evidence>
<dbReference type="PANTHER" id="PTHR11404">
    <property type="entry name" value="SUPEROXIDE DISMUTASE 2"/>
    <property type="match status" value="1"/>
</dbReference>
<name>A0ABZ2LA29_9BACT</name>
<sequence>MPSSASLNPVVPGIAFAGKHEPKPLPFQPSALKGLSEKMMVSHHDNNYAGAVKNLNRVEEELSRVTKETPAFVVGGLKQSELTFRNSATLHELYFANLGGDGRPSGNIEKVLGEAYGSFGRWEELFRATGASLGGGSGWVVTTWDLHRDVPYTFWSGNHTQAFSASATLLVMDMYEHAYQIDYGAAAAKYIDAFFANIHWDEVNRRLERARRAAAALRA</sequence>